<dbReference type="EMBL" id="JARKNE010000007">
    <property type="protein sequence ID" value="KAK5818404.1"/>
    <property type="molecule type" value="Genomic_DNA"/>
</dbReference>
<proteinExistence type="predicted"/>
<feature type="region of interest" description="Disordered" evidence="1">
    <location>
        <begin position="20"/>
        <end position="43"/>
    </location>
</feature>
<dbReference type="Proteomes" id="UP001358586">
    <property type="component" value="Chromosome 7"/>
</dbReference>
<name>A0ABR0PAV5_GOSAR</name>
<evidence type="ECO:0000313" key="2">
    <source>
        <dbReference type="EMBL" id="KAK5818404.1"/>
    </source>
</evidence>
<gene>
    <name evidence="2" type="ORF">PVK06_023341</name>
</gene>
<comment type="caution">
    <text evidence="2">The sequence shown here is derived from an EMBL/GenBank/DDBJ whole genome shotgun (WGS) entry which is preliminary data.</text>
</comment>
<keyword evidence="3" id="KW-1185">Reference proteome</keyword>
<reference evidence="2 3" key="1">
    <citation type="submission" date="2023-03" db="EMBL/GenBank/DDBJ databases">
        <title>WGS of Gossypium arboreum.</title>
        <authorList>
            <person name="Yu D."/>
        </authorList>
    </citation>
    <scope>NUCLEOTIDE SEQUENCE [LARGE SCALE GENOMIC DNA]</scope>
    <source>
        <tissue evidence="2">Leaf</tissue>
    </source>
</reference>
<organism evidence="2 3">
    <name type="scientific">Gossypium arboreum</name>
    <name type="common">Tree cotton</name>
    <name type="synonym">Gossypium nanking</name>
    <dbReference type="NCBI Taxonomy" id="29729"/>
    <lineage>
        <taxon>Eukaryota</taxon>
        <taxon>Viridiplantae</taxon>
        <taxon>Streptophyta</taxon>
        <taxon>Embryophyta</taxon>
        <taxon>Tracheophyta</taxon>
        <taxon>Spermatophyta</taxon>
        <taxon>Magnoliopsida</taxon>
        <taxon>eudicotyledons</taxon>
        <taxon>Gunneridae</taxon>
        <taxon>Pentapetalae</taxon>
        <taxon>rosids</taxon>
        <taxon>malvids</taxon>
        <taxon>Malvales</taxon>
        <taxon>Malvaceae</taxon>
        <taxon>Malvoideae</taxon>
        <taxon>Gossypium</taxon>
    </lineage>
</organism>
<evidence type="ECO:0000256" key="1">
    <source>
        <dbReference type="SAM" id="MobiDB-lite"/>
    </source>
</evidence>
<protein>
    <submittedName>
        <fullName evidence="2">Uncharacterized protein</fullName>
    </submittedName>
</protein>
<evidence type="ECO:0000313" key="3">
    <source>
        <dbReference type="Proteomes" id="UP001358586"/>
    </source>
</evidence>
<sequence>MSFNFQVIKVFHPESSIANKESKRLQRQKTNNTPYSEHEYTDGDQISQHKDTRCVPLGLKSMEGTEVYKTISKPPQYEFACWVYWIKTDVDLRIRNNLLDNSSLVCNSFDDFFCTGNSPRSSLIPIVEADARKDILFM</sequence>
<accession>A0ABR0PAV5</accession>